<evidence type="ECO:0000313" key="1">
    <source>
        <dbReference type="EMBL" id="GME51199.1"/>
    </source>
</evidence>
<keyword evidence="1" id="KW-0378">Hydrolase</keyword>
<dbReference type="EMBL" id="BSXG01000172">
    <property type="protein sequence ID" value="GME51199.1"/>
    <property type="molecule type" value="Genomic_DNA"/>
</dbReference>
<sequence length="159" mass="17527">MEDKIVEVTNITESPSNKPRKNKKGNNRTNHPNGKFSHHHIPHSAPIHTTNPFSPFSPFSPFFTYEQAQSRRDYFDAIAWPRDGDGDVVMVELATGGPVWFRGFWTNPLLEMELASGPMAGVEVDMGVWDGGCDCGCERADVSDGGFVADDEGDGRDVV</sequence>
<name>A0ACB5SPC4_9PEZI</name>
<organism evidence="1 2">
    <name type="scientific">Neofusicoccum parvum</name>
    <dbReference type="NCBI Taxonomy" id="310453"/>
    <lineage>
        <taxon>Eukaryota</taxon>
        <taxon>Fungi</taxon>
        <taxon>Dikarya</taxon>
        <taxon>Ascomycota</taxon>
        <taxon>Pezizomycotina</taxon>
        <taxon>Dothideomycetes</taxon>
        <taxon>Dothideomycetes incertae sedis</taxon>
        <taxon>Botryosphaeriales</taxon>
        <taxon>Botryosphaeriaceae</taxon>
        <taxon>Neofusicoccum</taxon>
    </lineage>
</organism>
<proteinExistence type="predicted"/>
<gene>
    <name evidence="1" type="primary">g317</name>
    <name evidence="1" type="ORF">NpPPO83_00000317</name>
</gene>
<protein>
    <submittedName>
        <fullName evidence="1">Glycoside hydrolase family 16</fullName>
    </submittedName>
</protein>
<keyword evidence="2" id="KW-1185">Reference proteome</keyword>
<comment type="caution">
    <text evidence="1">The sequence shown here is derived from an EMBL/GenBank/DDBJ whole genome shotgun (WGS) entry which is preliminary data.</text>
</comment>
<evidence type="ECO:0000313" key="2">
    <source>
        <dbReference type="Proteomes" id="UP001165186"/>
    </source>
</evidence>
<reference evidence="1" key="1">
    <citation type="submission" date="2024-09" db="EMBL/GenBank/DDBJ databases">
        <title>Draft Genome Sequences of Neofusicoccum parvum.</title>
        <authorList>
            <person name="Ashida A."/>
            <person name="Camagna M."/>
            <person name="Tanaka A."/>
            <person name="Takemoto D."/>
        </authorList>
    </citation>
    <scope>NUCLEOTIDE SEQUENCE</scope>
    <source>
        <strain evidence="1">PPO83</strain>
    </source>
</reference>
<accession>A0ACB5SPC4</accession>
<dbReference type="Proteomes" id="UP001165186">
    <property type="component" value="Unassembled WGS sequence"/>
</dbReference>